<feature type="non-terminal residue" evidence="4">
    <location>
        <position position="1"/>
    </location>
</feature>
<dbReference type="Pfam" id="PF14764">
    <property type="entry name" value="SPG48"/>
    <property type="match status" value="1"/>
</dbReference>
<organism evidence="4 5">
    <name type="scientific">Plakobranchus ocellatus</name>
    <dbReference type="NCBI Taxonomy" id="259542"/>
    <lineage>
        <taxon>Eukaryota</taxon>
        <taxon>Metazoa</taxon>
        <taxon>Spiralia</taxon>
        <taxon>Lophotrochozoa</taxon>
        <taxon>Mollusca</taxon>
        <taxon>Gastropoda</taxon>
        <taxon>Heterobranchia</taxon>
        <taxon>Euthyneura</taxon>
        <taxon>Panpulmonata</taxon>
        <taxon>Sacoglossa</taxon>
        <taxon>Placobranchoidea</taxon>
        <taxon>Plakobranchidae</taxon>
        <taxon>Plakobranchus</taxon>
    </lineage>
</organism>
<dbReference type="InterPro" id="IPR056856">
    <property type="entry name" value="TPR_AP5Z1_C"/>
</dbReference>
<evidence type="ECO:0000259" key="3">
    <source>
        <dbReference type="Pfam" id="PF25154"/>
    </source>
</evidence>
<proteinExistence type="predicted"/>
<feature type="domain" description="AP-5 complex subunit zeta-1 N-terminal TPR" evidence="2">
    <location>
        <begin position="25"/>
        <end position="127"/>
    </location>
</feature>
<dbReference type="AlphaFoldDB" id="A0AAV3XSX7"/>
<name>A0AAV3XSX7_9GAST</name>
<comment type="caution">
    <text evidence="4">The sequence shown here is derived from an EMBL/GenBank/DDBJ whole genome shotgun (WGS) entry which is preliminary data.</text>
</comment>
<reference evidence="4 5" key="1">
    <citation type="journal article" date="2021" name="Elife">
        <title>Chloroplast acquisition without the gene transfer in kleptoplastic sea slugs, Plakobranchus ocellatus.</title>
        <authorList>
            <person name="Maeda T."/>
            <person name="Takahashi S."/>
            <person name="Yoshida T."/>
            <person name="Shimamura S."/>
            <person name="Takaki Y."/>
            <person name="Nagai Y."/>
            <person name="Toyoda A."/>
            <person name="Suzuki Y."/>
            <person name="Arimoto A."/>
            <person name="Ishii H."/>
            <person name="Satoh N."/>
            <person name="Nishiyama T."/>
            <person name="Hasebe M."/>
            <person name="Maruyama T."/>
            <person name="Minagawa J."/>
            <person name="Obokata J."/>
            <person name="Shigenobu S."/>
        </authorList>
    </citation>
    <scope>NUCLEOTIDE SEQUENCE [LARGE SCALE GENOMIC DNA]</scope>
</reference>
<protein>
    <submittedName>
        <fullName evidence="4">Ap-5 complex subunit zeta-1-like</fullName>
    </submittedName>
</protein>
<dbReference type="InterPro" id="IPR056857">
    <property type="entry name" value="TPR_AP5Z1_N"/>
</dbReference>
<dbReference type="PANTHER" id="PTHR46488:SF1">
    <property type="entry name" value="AP-5 COMPLEX SUBUNIT ZETA-1"/>
    <property type="match status" value="1"/>
</dbReference>
<dbReference type="InterPro" id="IPR028222">
    <property type="entry name" value="AP5Z1"/>
</dbReference>
<keyword evidence="5" id="KW-1185">Reference proteome</keyword>
<evidence type="ECO:0000259" key="1">
    <source>
        <dbReference type="Pfam" id="PF14764"/>
    </source>
</evidence>
<accession>A0AAV3XSX7</accession>
<dbReference type="EMBL" id="BLXT01000588">
    <property type="protein sequence ID" value="GFN78365.1"/>
    <property type="molecule type" value="Genomic_DNA"/>
</dbReference>
<evidence type="ECO:0000313" key="5">
    <source>
        <dbReference type="Proteomes" id="UP000735302"/>
    </source>
</evidence>
<dbReference type="Proteomes" id="UP000735302">
    <property type="component" value="Unassembled WGS sequence"/>
</dbReference>
<evidence type="ECO:0000259" key="2">
    <source>
        <dbReference type="Pfam" id="PF25153"/>
    </source>
</evidence>
<dbReference type="GO" id="GO:0044599">
    <property type="term" value="C:AP-5 adaptor complex"/>
    <property type="evidence" value="ECO:0007669"/>
    <property type="project" value="InterPro"/>
</dbReference>
<sequence length="462" mass="52671">GHHSRCLYKIVPHAKRWLLSQDFESQKTGLTFLTSDCLVNGNLLDEDTAAVVSERLSHWLSSTSLVQAPNPRSLNLFRKDEESMVTEVDGTPSTNMFTALNIGQYYSEEQLMNIYSYSCLYQWLCNMAFHFGTAPQPRPEEGASEEDTKYCPNKFRMDKGTVTKVLGNLVNKSVDYCFRIIDQCERKAKVQVDADLQLSCLLEAVRILDIICSLDEDQTARVFHEVKRLYMRISQESRYSTVLVYVLTFFFNHSASVVHDPRDLYNNFFTSVVPTNLNNQGFVMAVVNFVSKNLPEIAEKTDILTDYFPSLFKILAWHPRLFLKEFTSILPMTMNLDTSVEIFHLLLDLPCTTASLEVMEKAKKVESPAQNLEAEPSNSLEAFNNVRYKPLFLYITRSKGGQGDTIDRYTRAANINPLNPTPLGLIFPCIWAILLSASMSKVNIDDNCVDLELLFRSRSNCR</sequence>
<feature type="domain" description="AP-5 complex subunit zeta-1 ARM repeats" evidence="1">
    <location>
        <begin position="196"/>
        <end position="313"/>
    </location>
</feature>
<dbReference type="Pfam" id="PF25153">
    <property type="entry name" value="TPR_AP5Z1"/>
    <property type="match status" value="1"/>
</dbReference>
<gene>
    <name evidence="4" type="ORF">PoB_000487100</name>
</gene>
<feature type="domain" description="AP-5 complex subunit zeta-1 C-terminal TPR" evidence="3">
    <location>
        <begin position="325"/>
        <end position="410"/>
    </location>
</feature>
<evidence type="ECO:0000313" key="4">
    <source>
        <dbReference type="EMBL" id="GFN78365.1"/>
    </source>
</evidence>
<dbReference type="Pfam" id="PF25154">
    <property type="entry name" value="TPR_AP5Z1_C"/>
    <property type="match status" value="1"/>
</dbReference>
<dbReference type="InterPro" id="IPR055450">
    <property type="entry name" value="AP5Z1_ARM"/>
</dbReference>
<dbReference type="PANTHER" id="PTHR46488">
    <property type="entry name" value="AP-5 COMPLEX SUBUNIT ZETA-1"/>
    <property type="match status" value="1"/>
</dbReference>